<evidence type="ECO:0000256" key="2">
    <source>
        <dbReference type="ARBA" id="ARBA00005254"/>
    </source>
</evidence>
<dbReference type="Pfam" id="PF00378">
    <property type="entry name" value="ECH_1"/>
    <property type="match status" value="1"/>
</dbReference>
<keyword evidence="5" id="KW-0456">Lyase</keyword>
<dbReference type="EC" id="4.2.1.-" evidence="5"/>
<evidence type="ECO:0000256" key="4">
    <source>
        <dbReference type="ARBA" id="ARBA00023235"/>
    </source>
</evidence>
<keyword evidence="4 5" id="KW-0413">Isomerase</keyword>
<accession>A0A379IS29</accession>
<proteinExistence type="inferred from homology"/>
<reference evidence="5 6" key="1">
    <citation type="submission" date="2018-06" db="EMBL/GenBank/DDBJ databases">
        <authorList>
            <consortium name="Pathogen Informatics"/>
            <person name="Doyle S."/>
        </authorList>
    </citation>
    <scope>NUCLEOTIDE SEQUENCE [LARGE SCALE GENOMIC DNA]</scope>
    <source>
        <strain evidence="5 6">NCTC10899</strain>
    </source>
</reference>
<dbReference type="InterPro" id="IPR051053">
    <property type="entry name" value="ECH/Chromodomain_protein"/>
</dbReference>
<dbReference type="CDD" id="cd06558">
    <property type="entry name" value="crotonase-like"/>
    <property type="match status" value="1"/>
</dbReference>
<dbReference type="GO" id="GO:0016829">
    <property type="term" value="F:lyase activity"/>
    <property type="evidence" value="ECO:0007669"/>
    <property type="project" value="UniProtKB-KW"/>
</dbReference>
<dbReference type="AlphaFoldDB" id="A0A379IS29"/>
<name>A0A379IS29_ECTME</name>
<dbReference type="SUPFAM" id="SSF52096">
    <property type="entry name" value="ClpP/crotonase"/>
    <property type="match status" value="1"/>
</dbReference>
<dbReference type="EMBL" id="UGUU01000001">
    <property type="protein sequence ID" value="SUD39118.1"/>
    <property type="molecule type" value="Genomic_DNA"/>
</dbReference>
<dbReference type="Gene3D" id="1.10.12.10">
    <property type="entry name" value="Lyase 2-enoyl-coa Hydratase, Chain A, domain 2"/>
    <property type="match status" value="1"/>
</dbReference>
<dbReference type="InterPro" id="IPR001753">
    <property type="entry name" value="Enoyl-CoA_hydra/iso"/>
</dbReference>
<dbReference type="PANTHER" id="PTHR43684:SF1">
    <property type="entry name" value="ENOYL-COA DELTA ISOMERASE 2"/>
    <property type="match status" value="1"/>
</dbReference>
<dbReference type="PANTHER" id="PTHR43684">
    <property type="match status" value="1"/>
</dbReference>
<keyword evidence="3" id="KW-0576">Peroxisome</keyword>
<comment type="similarity">
    <text evidence="2">Belongs to the enoyl-CoA hydratase/isomerase family.</text>
</comment>
<evidence type="ECO:0000313" key="6">
    <source>
        <dbReference type="Proteomes" id="UP000254260"/>
    </source>
</evidence>
<dbReference type="GO" id="GO:0004165">
    <property type="term" value="F:delta(3)-delta(2)-enoyl-CoA isomerase activity"/>
    <property type="evidence" value="ECO:0007669"/>
    <property type="project" value="UniProtKB-ARBA"/>
</dbReference>
<dbReference type="InterPro" id="IPR014748">
    <property type="entry name" value="Enoyl-CoA_hydra_C"/>
</dbReference>
<dbReference type="Gene3D" id="3.90.226.10">
    <property type="entry name" value="2-enoyl-CoA Hydratase, Chain A, domain 1"/>
    <property type="match status" value="1"/>
</dbReference>
<evidence type="ECO:0000256" key="1">
    <source>
        <dbReference type="ARBA" id="ARBA00004275"/>
    </source>
</evidence>
<sequence length="257" mass="27946">MSEHLLIERDGGLLTLRMHRPDKKNALTRAMYTSMAETLDQAERDPSVRAVLLTGGEDCFTSGNDVADFIQAPPSGLNSEVFHFMRALFDFSKPVVAAVAGPAVGIGTTLLLHCDLVYVARGAQLKMPFVNLGLCPEYGSSLILPRLLGHARAAELLLLGQAFTGEQAAAWGIANQALDDGAATLSKAREMALRFLQLAPSAVVDSKRLIRAPGREELRRVIEEEGALFGQRLRSPEAIEALTAFMQRRPADFTRFA</sequence>
<evidence type="ECO:0000256" key="3">
    <source>
        <dbReference type="ARBA" id="ARBA00023140"/>
    </source>
</evidence>
<protein>
    <submittedName>
        <fullName evidence="5">Enoyl-CoA hydratase/isomerase</fullName>
        <ecNumber evidence="5">4.2.1.-</ecNumber>
    </submittedName>
</protein>
<dbReference type="InterPro" id="IPR029045">
    <property type="entry name" value="ClpP/crotonase-like_dom_sf"/>
</dbReference>
<gene>
    <name evidence="5" type="primary">caiD_1</name>
    <name evidence="5" type="ORF">NCTC10899_01921</name>
</gene>
<dbReference type="Proteomes" id="UP000254260">
    <property type="component" value="Unassembled WGS sequence"/>
</dbReference>
<evidence type="ECO:0000313" key="5">
    <source>
        <dbReference type="EMBL" id="SUD39118.1"/>
    </source>
</evidence>
<comment type="subcellular location">
    <subcellularLocation>
        <location evidence="1">Peroxisome</location>
    </subcellularLocation>
</comment>
<dbReference type="OrthoDB" id="9797151at2"/>
<organism evidence="5 6">
    <name type="scientific">Ectopseudomonas mendocina</name>
    <name type="common">Pseudomonas mendocina</name>
    <dbReference type="NCBI Taxonomy" id="300"/>
    <lineage>
        <taxon>Bacteria</taxon>
        <taxon>Pseudomonadati</taxon>
        <taxon>Pseudomonadota</taxon>
        <taxon>Gammaproteobacteria</taxon>
        <taxon>Pseudomonadales</taxon>
        <taxon>Pseudomonadaceae</taxon>
        <taxon>Ectopseudomonas</taxon>
    </lineage>
</organism>
<dbReference type="RefSeq" id="WP_115290992.1">
    <property type="nucleotide sequence ID" value="NZ_UGUU01000001.1"/>
</dbReference>